<dbReference type="SUPFAM" id="SSF53756">
    <property type="entry name" value="UDP-Glycosyltransferase/glycogen phosphorylase"/>
    <property type="match status" value="1"/>
</dbReference>
<sequence>MRLFLFLSLLFVLYYNASAYNYLVVSPVFGYSHLKFMSKVTDTLANAGHNVIVDYYNKDAPSHEQSASVFKFFWDSEVVNNPITGAIAPMFILYNEFKPMCDKVLTDKELHDWIKSKNFDGFVAEAFDFCSLYLGDHLKMNLMPMFSTIKNIPGSYAIGEPSALNFAPSLHTNYGPDQTVWDRLQDITSFTSFHYAFSNLYDRQYRQAYSLLNGEVRTWKDILQTATYFFNNNNPYIGFPIPTLAKTVEIGGFTIDPPKHEKLEEEFDKILNLRKSTVLISFGTVVQSADMPEAFKLLSFLADHRLNLFITHGGLGSTLEVAYAGKPSLMIPIFGDQFLNAKMLSRHGGAISYDKYKLGDSKKLTETVKEAISNSAYNEKALLLANILQSQPIQPKNNLLKHAEFVARFGRVHALEPYNVHYNFIRYYMLDAYAILLSIFIVSLYVFHFIVKFLYRRICRSKPKTE</sequence>
<evidence type="ECO:0000256" key="2">
    <source>
        <dbReference type="ARBA" id="ARBA00012544"/>
    </source>
</evidence>
<dbReference type="GO" id="GO:0008194">
    <property type="term" value="F:UDP-glycosyltransferase activity"/>
    <property type="evidence" value="ECO:0000318"/>
    <property type="project" value="GO_Central"/>
</dbReference>
<feature type="signal peptide" evidence="8">
    <location>
        <begin position="1"/>
        <end position="19"/>
    </location>
</feature>
<evidence type="ECO:0000256" key="1">
    <source>
        <dbReference type="ARBA" id="ARBA00009995"/>
    </source>
</evidence>
<dbReference type="HOGENOM" id="CLU_012949_1_4_1"/>
<organism evidence="9 10">
    <name type="scientific">Caenorhabditis briggsae</name>
    <dbReference type="NCBI Taxonomy" id="6238"/>
    <lineage>
        <taxon>Eukaryota</taxon>
        <taxon>Metazoa</taxon>
        <taxon>Ecdysozoa</taxon>
        <taxon>Nematoda</taxon>
        <taxon>Chromadorea</taxon>
        <taxon>Rhabditida</taxon>
        <taxon>Rhabditina</taxon>
        <taxon>Rhabditomorpha</taxon>
        <taxon>Rhabditoidea</taxon>
        <taxon>Rhabditidae</taxon>
        <taxon>Peloderinae</taxon>
        <taxon>Caenorhabditis</taxon>
    </lineage>
</organism>
<dbReference type="PANTHER" id="PTHR48043">
    <property type="entry name" value="EG:EG0003.4 PROTEIN-RELATED"/>
    <property type="match status" value="1"/>
</dbReference>
<gene>
    <name evidence="11" type="primary">ugt-2</name>
    <name evidence="9" type="synonym">Cbr-ugt-2</name>
    <name evidence="11" type="ORF">CBG09620</name>
    <name evidence="9" type="ORF">CBG_09620</name>
</gene>
<evidence type="ECO:0000256" key="5">
    <source>
        <dbReference type="ARBA" id="ARBA00022729"/>
    </source>
</evidence>
<keyword evidence="4" id="KW-0808">Transferase</keyword>
<dbReference type="Proteomes" id="UP000008549">
    <property type="component" value="Unassembled WGS sequence"/>
</dbReference>
<feature type="chain" id="PRO_5002733031" description="glucuronosyltransferase" evidence="8">
    <location>
        <begin position="20"/>
        <end position="466"/>
    </location>
</feature>
<dbReference type="Gene3D" id="3.40.50.2000">
    <property type="entry name" value="Glycogen Phosphorylase B"/>
    <property type="match status" value="1"/>
</dbReference>
<keyword evidence="7" id="KW-1133">Transmembrane helix</keyword>
<reference evidence="9 10" key="1">
    <citation type="journal article" date="2003" name="PLoS Biol.">
        <title>The genome sequence of Caenorhabditis briggsae: a platform for comparative genomics.</title>
        <authorList>
            <person name="Stein L.D."/>
            <person name="Bao Z."/>
            <person name="Blasiar D."/>
            <person name="Blumenthal T."/>
            <person name="Brent M.R."/>
            <person name="Chen N."/>
            <person name="Chinwalla A."/>
            <person name="Clarke L."/>
            <person name="Clee C."/>
            <person name="Coghlan A."/>
            <person name="Coulson A."/>
            <person name="D'Eustachio P."/>
            <person name="Fitch D.H."/>
            <person name="Fulton L.A."/>
            <person name="Fulton R.E."/>
            <person name="Griffiths-Jones S."/>
            <person name="Harris T.W."/>
            <person name="Hillier L.W."/>
            <person name="Kamath R."/>
            <person name="Kuwabara P.E."/>
            <person name="Mardis E.R."/>
            <person name="Marra M.A."/>
            <person name="Miner T.L."/>
            <person name="Minx P."/>
            <person name="Mullikin J.C."/>
            <person name="Plumb R.W."/>
            <person name="Rogers J."/>
            <person name="Schein J.E."/>
            <person name="Sohrmann M."/>
            <person name="Spieth J."/>
            <person name="Stajich J.E."/>
            <person name="Wei C."/>
            <person name="Willey D."/>
            <person name="Wilson R.K."/>
            <person name="Durbin R."/>
            <person name="Waterston R.H."/>
        </authorList>
    </citation>
    <scope>NUCLEOTIDE SEQUENCE [LARGE SCALE GENOMIC DNA]</scope>
    <source>
        <strain evidence="9 10">AF16</strain>
    </source>
</reference>
<name>A8X8N0_CAEBR</name>
<evidence type="ECO:0000256" key="6">
    <source>
        <dbReference type="ARBA" id="ARBA00047475"/>
    </source>
</evidence>
<dbReference type="WormBase" id="CBG09620">
    <property type="protein sequence ID" value="CBP16618"/>
    <property type="gene ID" value="WBGene00031178"/>
    <property type="gene designation" value="Cbr-ugt-2"/>
</dbReference>
<dbReference type="FunCoup" id="A8X8N0">
    <property type="interactions" value="12"/>
</dbReference>
<feature type="transmembrane region" description="Helical" evidence="7">
    <location>
        <begin position="432"/>
        <end position="455"/>
    </location>
</feature>
<evidence type="ECO:0000313" key="9">
    <source>
        <dbReference type="EMBL" id="CAP28991.2"/>
    </source>
</evidence>
<dbReference type="PANTHER" id="PTHR48043:SF104">
    <property type="entry name" value="GLUCURONOSYLTRANSFERASE"/>
    <property type="match status" value="1"/>
</dbReference>
<dbReference type="eggNOG" id="KOG1192">
    <property type="taxonomic scope" value="Eukaryota"/>
</dbReference>
<dbReference type="EMBL" id="HE600998">
    <property type="protein sequence ID" value="CAP28991.2"/>
    <property type="molecule type" value="Genomic_DNA"/>
</dbReference>
<proteinExistence type="inferred from homology"/>
<keyword evidence="7" id="KW-0472">Membrane</keyword>
<dbReference type="InterPro" id="IPR002213">
    <property type="entry name" value="UDP_glucos_trans"/>
</dbReference>
<keyword evidence="3" id="KW-0328">Glycosyltransferase</keyword>
<comment type="similarity">
    <text evidence="1">Belongs to the UDP-glycosyltransferase family.</text>
</comment>
<keyword evidence="5 8" id="KW-0732">Signal</keyword>
<dbReference type="EC" id="2.4.1.17" evidence="2"/>
<dbReference type="STRING" id="6238.A8X8N0"/>
<evidence type="ECO:0000256" key="8">
    <source>
        <dbReference type="SAM" id="SignalP"/>
    </source>
</evidence>
<keyword evidence="10" id="KW-1185">Reference proteome</keyword>
<keyword evidence="7" id="KW-0812">Transmembrane</keyword>
<dbReference type="Pfam" id="PF00201">
    <property type="entry name" value="UDPGT"/>
    <property type="match status" value="2"/>
</dbReference>
<evidence type="ECO:0000256" key="7">
    <source>
        <dbReference type="SAM" id="Phobius"/>
    </source>
</evidence>
<dbReference type="OMA" id="FTSFHYA"/>
<reference evidence="9 10" key="2">
    <citation type="journal article" date="2011" name="PLoS Genet.">
        <title>Caenorhabditis briggsae recombinant inbred line genotypes reveal inter-strain incompatibility and the evolution of recombination.</title>
        <authorList>
            <person name="Ross J.A."/>
            <person name="Koboldt D.C."/>
            <person name="Staisch J.E."/>
            <person name="Chamberlin H.M."/>
            <person name="Gupta B.P."/>
            <person name="Miller R.D."/>
            <person name="Baird S.E."/>
            <person name="Haag E.S."/>
        </authorList>
    </citation>
    <scope>NUCLEOTIDE SEQUENCE [LARGE SCALE GENOMIC DNA]</scope>
    <source>
        <strain evidence="9 10">AF16</strain>
    </source>
</reference>
<evidence type="ECO:0000313" key="10">
    <source>
        <dbReference type="Proteomes" id="UP000008549"/>
    </source>
</evidence>
<dbReference type="AlphaFoldDB" id="A8X8N0"/>
<evidence type="ECO:0000256" key="4">
    <source>
        <dbReference type="ARBA" id="ARBA00022679"/>
    </source>
</evidence>
<dbReference type="InterPro" id="IPR050271">
    <property type="entry name" value="UDP-glycosyltransferase"/>
</dbReference>
<evidence type="ECO:0000256" key="3">
    <source>
        <dbReference type="ARBA" id="ARBA00022676"/>
    </source>
</evidence>
<evidence type="ECO:0000313" key="11">
    <source>
        <dbReference type="WormBase" id="CBG09620"/>
    </source>
</evidence>
<protein>
    <recommendedName>
        <fullName evidence="2">glucuronosyltransferase</fullName>
        <ecNumber evidence="2">2.4.1.17</ecNumber>
    </recommendedName>
</protein>
<accession>A8X8N0</accession>
<dbReference type="CDD" id="cd03784">
    <property type="entry name" value="GT1_Gtf-like"/>
    <property type="match status" value="1"/>
</dbReference>
<comment type="catalytic activity">
    <reaction evidence="6">
        <text>glucuronate acceptor + UDP-alpha-D-glucuronate = acceptor beta-D-glucuronoside + UDP + H(+)</text>
        <dbReference type="Rhea" id="RHEA:21032"/>
        <dbReference type="ChEBI" id="CHEBI:15378"/>
        <dbReference type="ChEBI" id="CHEBI:58052"/>
        <dbReference type="ChEBI" id="CHEBI:58223"/>
        <dbReference type="ChEBI" id="CHEBI:132367"/>
        <dbReference type="ChEBI" id="CHEBI:132368"/>
        <dbReference type="EC" id="2.4.1.17"/>
    </reaction>
</comment>
<dbReference type="GO" id="GO:0015020">
    <property type="term" value="F:glucuronosyltransferase activity"/>
    <property type="evidence" value="ECO:0007669"/>
    <property type="project" value="UniProtKB-EC"/>
</dbReference>
<dbReference type="InParanoid" id="A8X8N0"/>